<dbReference type="Proteomes" id="UP001566132">
    <property type="component" value="Unassembled WGS sequence"/>
</dbReference>
<accession>A0ABD1EYK9</accession>
<evidence type="ECO:0000313" key="1">
    <source>
        <dbReference type="EMBL" id="KAL1505921.1"/>
    </source>
</evidence>
<protein>
    <submittedName>
        <fullName evidence="1">Uncharacterized protein</fullName>
    </submittedName>
</protein>
<dbReference type="EMBL" id="JBDJPC010000004">
    <property type="protein sequence ID" value="KAL1505921.1"/>
    <property type="molecule type" value="Genomic_DNA"/>
</dbReference>
<gene>
    <name evidence="1" type="ORF">ABEB36_005369</name>
</gene>
<name>A0ABD1EYK9_HYPHA</name>
<evidence type="ECO:0000313" key="2">
    <source>
        <dbReference type="Proteomes" id="UP001566132"/>
    </source>
</evidence>
<proteinExistence type="predicted"/>
<organism evidence="1 2">
    <name type="scientific">Hypothenemus hampei</name>
    <name type="common">Coffee berry borer</name>
    <dbReference type="NCBI Taxonomy" id="57062"/>
    <lineage>
        <taxon>Eukaryota</taxon>
        <taxon>Metazoa</taxon>
        <taxon>Ecdysozoa</taxon>
        <taxon>Arthropoda</taxon>
        <taxon>Hexapoda</taxon>
        <taxon>Insecta</taxon>
        <taxon>Pterygota</taxon>
        <taxon>Neoptera</taxon>
        <taxon>Endopterygota</taxon>
        <taxon>Coleoptera</taxon>
        <taxon>Polyphaga</taxon>
        <taxon>Cucujiformia</taxon>
        <taxon>Curculionidae</taxon>
        <taxon>Scolytinae</taxon>
        <taxon>Hypothenemus</taxon>
    </lineage>
</organism>
<comment type="caution">
    <text evidence="1">The sequence shown here is derived from an EMBL/GenBank/DDBJ whole genome shotgun (WGS) entry which is preliminary data.</text>
</comment>
<dbReference type="AlphaFoldDB" id="A0ABD1EYK9"/>
<keyword evidence="2" id="KW-1185">Reference proteome</keyword>
<sequence length="132" mass="15160">MGMYSRNWKIGRSRIPGRLRAKEDVAELKPSASHSKPKCNKTLLAERNFLAQKLRSDSQKSIVDLYPCKTPTISKSSYYDYLMGKTQQELPLESQREKPPRKYCRESIAVGSVITVMKWSSQCPDLKLFESI</sequence>
<reference evidence="1 2" key="1">
    <citation type="submission" date="2024-05" db="EMBL/GenBank/DDBJ databases">
        <title>Genetic variation in Jamaican populations of the coffee berry borer (Hypothenemus hampei).</title>
        <authorList>
            <person name="Errbii M."/>
            <person name="Myrie A."/>
        </authorList>
    </citation>
    <scope>NUCLEOTIDE SEQUENCE [LARGE SCALE GENOMIC DNA]</scope>
    <source>
        <strain evidence="1">JA-Hopewell-2020-01-JO</strain>
        <tissue evidence="1">Whole body</tissue>
    </source>
</reference>